<evidence type="ECO:0000256" key="10">
    <source>
        <dbReference type="ARBA" id="ARBA00022833"/>
    </source>
</evidence>
<dbReference type="EMBL" id="JAGGNH010000006">
    <property type="protein sequence ID" value="KAJ0970492.1"/>
    <property type="molecule type" value="Genomic_DNA"/>
</dbReference>
<keyword evidence="4" id="KW-0645">Protease</keyword>
<dbReference type="FunFam" id="3.30.160.20:FF:000036">
    <property type="entry name" value="Double-stranded RNA-binding protein 2"/>
    <property type="match status" value="2"/>
</dbReference>
<dbReference type="InterPro" id="IPR007484">
    <property type="entry name" value="Peptidase_M28"/>
</dbReference>
<evidence type="ECO:0000256" key="19">
    <source>
        <dbReference type="SAM" id="Phobius"/>
    </source>
</evidence>
<keyword evidence="7" id="KW-0677">Repeat</keyword>
<keyword evidence="10" id="KW-0862">Zinc</keyword>
<dbReference type="Gene3D" id="3.30.160.20">
    <property type="match status" value="2"/>
</dbReference>
<dbReference type="InterPro" id="IPR048024">
    <property type="entry name" value="Fxna-like_M28_dom"/>
</dbReference>
<keyword evidence="13" id="KW-0482">Metalloprotease</keyword>
<feature type="transmembrane region" description="Helical" evidence="19">
    <location>
        <begin position="1047"/>
        <end position="1069"/>
    </location>
</feature>
<keyword evidence="22" id="KW-1185">Reference proteome</keyword>
<feature type="region of interest" description="Disordered" evidence="18">
    <location>
        <begin position="233"/>
        <end position="273"/>
    </location>
</feature>
<feature type="transmembrane region" description="Helical" evidence="19">
    <location>
        <begin position="855"/>
        <end position="881"/>
    </location>
</feature>
<evidence type="ECO:0000313" key="21">
    <source>
        <dbReference type="EMBL" id="KAJ0970492.1"/>
    </source>
</evidence>
<keyword evidence="11 17" id="KW-0694">RNA-binding</keyword>
<keyword evidence="5 19" id="KW-0812">Transmembrane</keyword>
<organism evidence="21 22">
    <name type="scientific">Dioscorea zingiberensis</name>
    <dbReference type="NCBI Taxonomy" id="325984"/>
    <lineage>
        <taxon>Eukaryota</taxon>
        <taxon>Viridiplantae</taxon>
        <taxon>Streptophyta</taxon>
        <taxon>Embryophyta</taxon>
        <taxon>Tracheophyta</taxon>
        <taxon>Spermatophyta</taxon>
        <taxon>Magnoliopsida</taxon>
        <taxon>Liliopsida</taxon>
        <taxon>Dioscoreales</taxon>
        <taxon>Dioscoreaceae</taxon>
        <taxon>Dioscorea</taxon>
    </lineage>
</organism>
<evidence type="ECO:0000256" key="18">
    <source>
        <dbReference type="SAM" id="MobiDB-lite"/>
    </source>
</evidence>
<evidence type="ECO:0000256" key="4">
    <source>
        <dbReference type="ARBA" id="ARBA00022670"/>
    </source>
</evidence>
<dbReference type="CDD" id="cd19907">
    <property type="entry name" value="DSRM_AtDRB-like_rpt1"/>
    <property type="match status" value="1"/>
</dbReference>
<reference evidence="21" key="2">
    <citation type="journal article" date="2022" name="Hortic Res">
        <title>The genome of Dioscorea zingiberensis sheds light on the biosynthesis, origin and evolution of the medicinally important diosgenin saponins.</title>
        <authorList>
            <person name="Li Y."/>
            <person name="Tan C."/>
            <person name="Li Z."/>
            <person name="Guo J."/>
            <person name="Li S."/>
            <person name="Chen X."/>
            <person name="Wang C."/>
            <person name="Dai X."/>
            <person name="Yang H."/>
            <person name="Song W."/>
            <person name="Hou L."/>
            <person name="Xu J."/>
            <person name="Tong Z."/>
            <person name="Xu A."/>
            <person name="Yuan X."/>
            <person name="Wang W."/>
            <person name="Yang Q."/>
            <person name="Chen L."/>
            <person name="Sun Z."/>
            <person name="Wang K."/>
            <person name="Pan B."/>
            <person name="Chen J."/>
            <person name="Bao Y."/>
            <person name="Liu F."/>
            <person name="Qi X."/>
            <person name="Gang D.R."/>
            <person name="Wen J."/>
            <person name="Li J."/>
        </authorList>
    </citation>
    <scope>NUCLEOTIDE SEQUENCE</scope>
    <source>
        <strain evidence="21">Dzin_1.0</strain>
    </source>
</reference>
<dbReference type="Proteomes" id="UP001085076">
    <property type="component" value="Miscellaneous, Linkage group lg06"/>
</dbReference>
<evidence type="ECO:0000256" key="3">
    <source>
        <dbReference type="ARBA" id="ARBA00010918"/>
    </source>
</evidence>
<accession>A0A9D5CC49</accession>
<comment type="function">
    <text evidence="16">Binds double-stranded RNA.</text>
</comment>
<dbReference type="GO" id="GO:0046872">
    <property type="term" value="F:metal ion binding"/>
    <property type="evidence" value="ECO:0007669"/>
    <property type="project" value="UniProtKB-KW"/>
</dbReference>
<evidence type="ECO:0000256" key="12">
    <source>
        <dbReference type="ARBA" id="ARBA00022989"/>
    </source>
</evidence>
<keyword evidence="15" id="KW-0325">Glycoprotein</keyword>
<evidence type="ECO:0000259" key="20">
    <source>
        <dbReference type="PROSITE" id="PS50137"/>
    </source>
</evidence>
<evidence type="ECO:0000256" key="11">
    <source>
        <dbReference type="ARBA" id="ARBA00022884"/>
    </source>
</evidence>
<feature type="transmembrane region" description="Helical" evidence="19">
    <location>
        <begin position="825"/>
        <end position="843"/>
    </location>
</feature>
<sequence length="1339" mass="147149">MYKNQLQELAQRSCFNLPSYSCIREGPDHAPRFKAAVNFNGEVFESPGFCTTLRQAEHSAAEVALAALSSRGPSHSLAARILDETGVYKNLLQEIAQRVGAPLPTYTTFRSGLGHLPVFTGTVELAGITFTGEPAKSKKQAEKNAAMAAWSSLKQLAREAASSSTEPENNDEQEQITIARALLNYRLKEKMAMANDPNATPFPKKFPMLPDKRHSLNHPAPATVSKILTLLRRKSASSNRPSSPVTSDNSAFSAPISQPDNQTTRSQKFPAPNAAPYIPVQHFRLPYHAMASPVTIRTAVPVYSAPPLPPPAKVMIRTAVPVYSAPPLPPPAKHQLYPVMTPPPARMASPVCIRHVVPVFAAPLPTPAISVQVHDRPPQVTSSPMPAVKTEKVEAILEELQESMVQKPLFYSSGSSLDSTLEKGALVICVFMNEMSSSMSVPRPPGSDGNSHSNELQERETSRSAFVWFALFILLVNGSWALYRFQYESLPPPLNAEEAGKRGFSEVSAMEHVKYLTSLGPHPVGSDALDVALQYVLAESEKIKQTAHWEVAVQVDLFHAKNGANRLSGGLFNGKTLIYSDLKHVVLRILPKYQAEAEDNAILISSHIDTVFSTEGAGDCSSCVSVMLELARATAQWAHGFKNGVVFLFNTGEEEGLNGAHSFISQHPWSRTIRFVIDLEAMGIGGKSSIFQSGPIPWAMETFAKVAKYPSGQIIAEDLFLSGAIKSATDFQVYREVAGLSGLDFAYTDSTAVYHTKNDKLKLLKPGSLQHLGENMMAFLLHTAMSSNFYEEVSAEHEGTSENHAIYFDVLGVYMVVYRQRLATMLHNSVILQALLIWTTSLLMGGSSGAISLGLACLSITLMWIFSLTFSVIVAFILPHICSSPMPYIANPWLVVGLFGSPALLGAFIGQHIGFYFLQKYLRISFSKRVPKLPSRIEENLIKWESERWLFKSGFVQWLILLILGHLYKARSTYLALVWLVSPAFAYGLMEATLTPARSPKQLKIATLVLGLTLPVLISAANIIRLVGTIIGNMVRFDRDPGSTPEWLGNLIVAIFIAVAVCLTLVYLLSYIHISGAKRTFIFLSCALLGLSLAAVSTGVFPTYTQDVARAVNVVHVVETTGRNENQNISSYISLFSPTQGKLTEVVKSLRDEEFSCGRSKTLDLVTSSVRYGCWSSQGTEDGWIKSEIPMLSVESDYKADVRKTRVFIDTKLSRRWTLAINTEHISDFSFEVNSEELVPEDNKSTSNGWHIIQFSGGKDSPTKFYLNIVWSNNAAESLPKIQKQKMDPPYLLKLRTDVDRITPKAAAVLEKLPSWCSLFGKSTGPYTLAFLASLPVDF</sequence>
<dbReference type="GO" id="GO:0005789">
    <property type="term" value="C:endoplasmic reticulum membrane"/>
    <property type="evidence" value="ECO:0007669"/>
    <property type="project" value="UniProtKB-SubCell"/>
</dbReference>
<dbReference type="InterPro" id="IPR044450">
    <property type="entry name" value="AtDRB-like_DSRM_1"/>
</dbReference>
<feature type="compositionally biased region" description="Polar residues" evidence="18">
    <location>
        <begin position="236"/>
        <end position="267"/>
    </location>
</feature>
<feature type="domain" description="DRBM" evidence="20">
    <location>
        <begin position="1"/>
        <end position="70"/>
    </location>
</feature>
<keyword evidence="14 19" id="KW-0472">Membrane</keyword>
<feature type="transmembrane region" description="Helical" evidence="19">
    <location>
        <begin position="893"/>
        <end position="918"/>
    </location>
</feature>
<keyword evidence="9" id="KW-0256">Endoplasmic reticulum</keyword>
<dbReference type="PANTHER" id="PTHR46031:SF26">
    <property type="entry name" value="DOUBLE-STRANDED RNA-BINDING PROTEIN 2"/>
    <property type="match status" value="1"/>
</dbReference>
<evidence type="ECO:0000256" key="9">
    <source>
        <dbReference type="ARBA" id="ARBA00022824"/>
    </source>
</evidence>
<dbReference type="PROSITE" id="PS50137">
    <property type="entry name" value="DS_RBD"/>
    <property type="match status" value="2"/>
</dbReference>
<evidence type="ECO:0000256" key="7">
    <source>
        <dbReference type="ARBA" id="ARBA00022737"/>
    </source>
</evidence>
<comment type="cofactor">
    <cofactor evidence="1">
        <name>Zn(2+)</name>
        <dbReference type="ChEBI" id="CHEBI:29105"/>
    </cofactor>
</comment>
<evidence type="ECO:0000256" key="16">
    <source>
        <dbReference type="ARBA" id="ARBA00037597"/>
    </source>
</evidence>
<evidence type="ECO:0000256" key="2">
    <source>
        <dbReference type="ARBA" id="ARBA00004477"/>
    </source>
</evidence>
<gene>
    <name evidence="21" type="ORF">J5N97_023369</name>
</gene>
<protein>
    <recommendedName>
        <fullName evidence="20">DRBM domain-containing protein</fullName>
    </recommendedName>
</protein>
<dbReference type="FunFam" id="3.40.630.10:FF:000008">
    <property type="entry name" value="Endoplasmic reticulum metallopeptidase 1"/>
    <property type="match status" value="1"/>
</dbReference>
<dbReference type="Pfam" id="PF04389">
    <property type="entry name" value="Peptidase_M28"/>
    <property type="match status" value="1"/>
</dbReference>
<comment type="similarity">
    <text evidence="3">Belongs to the peptidase M28 family.</text>
</comment>
<comment type="caution">
    <text evidence="21">The sequence shown here is derived from an EMBL/GenBank/DDBJ whole genome shotgun (WGS) entry which is preliminary data.</text>
</comment>
<evidence type="ECO:0000256" key="1">
    <source>
        <dbReference type="ARBA" id="ARBA00001947"/>
    </source>
</evidence>
<dbReference type="GO" id="GO:0003725">
    <property type="term" value="F:double-stranded RNA binding"/>
    <property type="evidence" value="ECO:0007669"/>
    <property type="project" value="InterPro"/>
</dbReference>
<keyword evidence="8" id="KW-0378">Hydrolase</keyword>
<dbReference type="OrthoDB" id="76293at2759"/>
<dbReference type="CDD" id="cd19908">
    <property type="entry name" value="DSRM_AtDRB-like_rpt2"/>
    <property type="match status" value="1"/>
</dbReference>
<evidence type="ECO:0000256" key="13">
    <source>
        <dbReference type="ARBA" id="ARBA00023049"/>
    </source>
</evidence>
<name>A0A9D5CC49_9LILI</name>
<dbReference type="Gene3D" id="3.40.630.10">
    <property type="entry name" value="Zn peptidases"/>
    <property type="match status" value="1"/>
</dbReference>
<dbReference type="CDD" id="cd03875">
    <property type="entry name" value="M28_Fxna_like"/>
    <property type="match status" value="1"/>
</dbReference>
<keyword evidence="6" id="KW-0479">Metal-binding</keyword>
<proteinExistence type="inferred from homology"/>
<evidence type="ECO:0000313" key="22">
    <source>
        <dbReference type="Proteomes" id="UP001085076"/>
    </source>
</evidence>
<evidence type="ECO:0000256" key="5">
    <source>
        <dbReference type="ARBA" id="ARBA00022692"/>
    </source>
</evidence>
<comment type="subcellular location">
    <subcellularLocation>
        <location evidence="2">Endoplasmic reticulum membrane</location>
        <topology evidence="2">Multi-pass membrane protein</topology>
    </subcellularLocation>
</comment>
<feature type="transmembrane region" description="Helical" evidence="19">
    <location>
        <begin position="1081"/>
        <end position="1101"/>
    </location>
</feature>
<feature type="domain" description="DRBM" evidence="20">
    <location>
        <begin position="87"/>
        <end position="155"/>
    </location>
</feature>
<reference evidence="21" key="1">
    <citation type="submission" date="2021-03" db="EMBL/GenBank/DDBJ databases">
        <authorList>
            <person name="Li Z."/>
            <person name="Yang C."/>
        </authorList>
    </citation>
    <scope>NUCLEOTIDE SEQUENCE</scope>
    <source>
        <strain evidence="21">Dzin_1.0</strain>
        <tissue evidence="21">Leaf</tissue>
    </source>
</reference>
<dbReference type="SUPFAM" id="SSF54768">
    <property type="entry name" value="dsRNA-binding domain-like"/>
    <property type="match status" value="2"/>
</dbReference>
<dbReference type="SUPFAM" id="SSF53187">
    <property type="entry name" value="Zn-dependent exopeptidases"/>
    <property type="match status" value="1"/>
</dbReference>
<dbReference type="SMART" id="SM00358">
    <property type="entry name" value="DSRM"/>
    <property type="match status" value="2"/>
</dbReference>
<dbReference type="Pfam" id="PF00035">
    <property type="entry name" value="dsrm"/>
    <property type="match status" value="2"/>
</dbReference>
<dbReference type="GO" id="GO:0008237">
    <property type="term" value="F:metallopeptidase activity"/>
    <property type="evidence" value="ECO:0007669"/>
    <property type="project" value="UniProtKB-KW"/>
</dbReference>
<dbReference type="InterPro" id="IPR044451">
    <property type="entry name" value="AtDRB-like_DSRM_2"/>
</dbReference>
<evidence type="ECO:0000256" key="14">
    <source>
        <dbReference type="ARBA" id="ARBA00023136"/>
    </source>
</evidence>
<evidence type="ECO:0000256" key="17">
    <source>
        <dbReference type="PROSITE-ProRule" id="PRU00266"/>
    </source>
</evidence>
<feature type="region of interest" description="Disordered" evidence="18">
    <location>
        <begin position="195"/>
        <end position="219"/>
    </location>
</feature>
<evidence type="ECO:0000256" key="15">
    <source>
        <dbReference type="ARBA" id="ARBA00023180"/>
    </source>
</evidence>
<evidence type="ECO:0000256" key="6">
    <source>
        <dbReference type="ARBA" id="ARBA00022723"/>
    </source>
</evidence>
<dbReference type="GO" id="GO:0006508">
    <property type="term" value="P:proteolysis"/>
    <property type="evidence" value="ECO:0007669"/>
    <property type="project" value="UniProtKB-KW"/>
</dbReference>
<dbReference type="PANTHER" id="PTHR46031">
    <property type="match status" value="1"/>
</dbReference>
<feature type="transmembrane region" description="Helical" evidence="19">
    <location>
        <begin position="949"/>
        <end position="968"/>
    </location>
</feature>
<feature type="transmembrane region" description="Helical" evidence="19">
    <location>
        <begin position="974"/>
        <end position="994"/>
    </location>
</feature>
<evidence type="ECO:0000256" key="8">
    <source>
        <dbReference type="ARBA" id="ARBA00022801"/>
    </source>
</evidence>
<feature type="transmembrane region" description="Helical" evidence="19">
    <location>
        <begin position="1006"/>
        <end position="1027"/>
    </location>
</feature>
<keyword evidence="12 19" id="KW-1133">Transmembrane helix</keyword>
<dbReference type="InterPro" id="IPR014720">
    <property type="entry name" value="dsRBD_dom"/>
</dbReference>